<dbReference type="Pfam" id="PF17170">
    <property type="entry name" value="DUF5128"/>
    <property type="match status" value="1"/>
</dbReference>
<dbReference type="AlphaFoldDB" id="A0A6N3AMI5"/>
<dbReference type="InterPro" id="IPR011042">
    <property type="entry name" value="6-blade_b-propeller_TolB-like"/>
</dbReference>
<sequence>MMKNVSLFIVLIGFLFFSCKKWQRNESHNDFTVEKLIVDTKQTECLDTNQYIIPKILSLKGSEGMILPQYDKIVFQNGKIYVMDKEITKNVVVFDSLGNYLYKVGEVGRALNELYRQPTNFEVNSQSGNIYLFDSEGRKIIKYDVFGKYYSTDILEDFWPYAFGLTENGNYAFAFRMLDDNMEPTYELAVYDSLGHNKSNYRPLEEHQMFTTDMPFWHSDVGLCYIPNLSDTVFIFNGDTLSRAIHVDFKGKFLSQNVVAELKHKGEAAIRKNYEGYVYNLTKYEENDEWVNVDYSVGVRVHYLKNKRTGKEFLFTSLFKGFFPANLFFIQGKYLVYLVTEDSVADVMVRKGEDWWEDTFVETHDAVKKMLDGRIPLPALVYVEIKSGSHE</sequence>
<gene>
    <name evidence="1" type="ORF">PCLFYP37_01519</name>
</gene>
<reference evidence="1" key="1">
    <citation type="submission" date="2019-11" db="EMBL/GenBank/DDBJ databases">
        <authorList>
            <person name="Feng L."/>
        </authorList>
    </citation>
    <scope>NUCLEOTIDE SEQUENCE</scope>
    <source>
        <strain evidence="1">PclaraLFYP37</strain>
    </source>
</reference>
<proteinExistence type="predicted"/>
<dbReference type="Gene3D" id="2.120.10.30">
    <property type="entry name" value="TolB, C-terminal domain"/>
    <property type="match status" value="1"/>
</dbReference>
<accession>A0A6N3AMI5</accession>
<dbReference type="RefSeq" id="WP_021981288.1">
    <property type="nucleotide sequence ID" value="NZ_CACRUT010000008.1"/>
</dbReference>
<protein>
    <submittedName>
        <fullName evidence="1">Uncharacterized protein</fullName>
    </submittedName>
</protein>
<evidence type="ECO:0000313" key="1">
    <source>
        <dbReference type="EMBL" id="VYT93739.1"/>
    </source>
</evidence>
<dbReference type="PROSITE" id="PS51257">
    <property type="entry name" value="PROKAR_LIPOPROTEIN"/>
    <property type="match status" value="1"/>
</dbReference>
<dbReference type="SUPFAM" id="SSF101898">
    <property type="entry name" value="NHL repeat"/>
    <property type="match status" value="1"/>
</dbReference>
<organism evidence="1">
    <name type="scientific">Paraprevotella clara</name>
    <dbReference type="NCBI Taxonomy" id="454154"/>
    <lineage>
        <taxon>Bacteria</taxon>
        <taxon>Pseudomonadati</taxon>
        <taxon>Bacteroidota</taxon>
        <taxon>Bacteroidia</taxon>
        <taxon>Bacteroidales</taxon>
        <taxon>Prevotellaceae</taxon>
        <taxon>Paraprevotella</taxon>
    </lineage>
</organism>
<name>A0A6N3AMI5_9BACT</name>
<dbReference type="EMBL" id="CACRUT010000008">
    <property type="protein sequence ID" value="VYT93739.1"/>
    <property type="molecule type" value="Genomic_DNA"/>
</dbReference>